<evidence type="ECO:0000256" key="1">
    <source>
        <dbReference type="SAM" id="MobiDB-lite"/>
    </source>
</evidence>
<dbReference type="Pfam" id="PF00134">
    <property type="entry name" value="Cyclin_N"/>
    <property type="match status" value="1"/>
</dbReference>
<proteinExistence type="predicted"/>
<gene>
    <name evidence="3" type="ORF">IV203_035794</name>
</gene>
<reference evidence="3" key="2">
    <citation type="submission" date="2021-04" db="EMBL/GenBank/DDBJ databases">
        <authorList>
            <person name="Podell S."/>
        </authorList>
    </citation>
    <scope>NUCLEOTIDE SEQUENCE</scope>
    <source>
        <strain evidence="3">Hildebrandi</strain>
    </source>
</reference>
<dbReference type="AlphaFoldDB" id="A0A9K3LE02"/>
<feature type="domain" description="Cyclin N-terminal" evidence="2">
    <location>
        <begin position="171"/>
        <end position="299"/>
    </location>
</feature>
<dbReference type="InterPro" id="IPR006671">
    <property type="entry name" value="Cyclin_N"/>
</dbReference>
<evidence type="ECO:0000313" key="4">
    <source>
        <dbReference type="Proteomes" id="UP000693970"/>
    </source>
</evidence>
<dbReference type="InterPro" id="IPR039361">
    <property type="entry name" value="Cyclin"/>
</dbReference>
<evidence type="ECO:0000259" key="2">
    <source>
        <dbReference type="Pfam" id="PF00134"/>
    </source>
</evidence>
<dbReference type="Proteomes" id="UP000693970">
    <property type="component" value="Unassembled WGS sequence"/>
</dbReference>
<protein>
    <submittedName>
        <fullName evidence="3">Cyclin-like protein</fullName>
    </submittedName>
</protein>
<accession>A0A9K3LE02</accession>
<feature type="compositionally biased region" description="Basic and acidic residues" evidence="1">
    <location>
        <begin position="143"/>
        <end position="158"/>
    </location>
</feature>
<dbReference type="OrthoDB" id="48555at2759"/>
<organism evidence="3 4">
    <name type="scientific">Nitzschia inconspicua</name>
    <dbReference type="NCBI Taxonomy" id="303405"/>
    <lineage>
        <taxon>Eukaryota</taxon>
        <taxon>Sar</taxon>
        <taxon>Stramenopiles</taxon>
        <taxon>Ochrophyta</taxon>
        <taxon>Bacillariophyta</taxon>
        <taxon>Bacillariophyceae</taxon>
        <taxon>Bacillariophycidae</taxon>
        <taxon>Bacillariales</taxon>
        <taxon>Bacillariaceae</taxon>
        <taxon>Nitzschia</taxon>
    </lineage>
</organism>
<evidence type="ECO:0000313" key="3">
    <source>
        <dbReference type="EMBL" id="KAG7360695.1"/>
    </source>
</evidence>
<keyword evidence="4" id="KW-1185">Reference proteome</keyword>
<reference evidence="3" key="1">
    <citation type="journal article" date="2021" name="Sci. Rep.">
        <title>Diploid genomic architecture of Nitzschia inconspicua, an elite biomass production diatom.</title>
        <authorList>
            <person name="Oliver A."/>
            <person name="Podell S."/>
            <person name="Pinowska A."/>
            <person name="Traller J.C."/>
            <person name="Smith S.R."/>
            <person name="McClure R."/>
            <person name="Beliaev A."/>
            <person name="Bohutskyi P."/>
            <person name="Hill E.A."/>
            <person name="Rabines A."/>
            <person name="Zheng H."/>
            <person name="Allen L.Z."/>
            <person name="Kuo A."/>
            <person name="Grigoriev I.V."/>
            <person name="Allen A.E."/>
            <person name="Hazlebeck D."/>
            <person name="Allen E.E."/>
        </authorList>
    </citation>
    <scope>NUCLEOTIDE SEQUENCE</scope>
    <source>
        <strain evidence="3">Hildebrandi</strain>
    </source>
</reference>
<comment type="caution">
    <text evidence="3">The sequence shown here is derived from an EMBL/GenBank/DDBJ whole genome shotgun (WGS) entry which is preliminary data.</text>
</comment>
<sequence length="417" mass="47774">MERPFIAEWEDASHDQSREVLKAMISLEQKHYQRSNYLHMDTYDCGKNLYTSSSSVLDKRRRCFTSLDMIAEMANLVTDLRLTQSPPEMKFIQGDGKQNPKTSLSYEHLEAWDSTSDSTTKKQVRVVRSPTSSTQNIYEEESKDQASKHSGKSDEKKFVKGRRPSALEVSYLSSWRHQMLDWTLTLCQNLFHEHAITVATVAFNILDRYLVIVLAKNKNRRLKGEQNGRCIPYFLPISKEDFQLFCMVSVYIAAKLRIPSDRNLFTGLAVVAISRNFYSKEDVYATERDILLSLEWHVNPPTVVEYCNVYMNFLGHHLERDFPTTTVAIRKKCEYVTELVLGDAFFLDKANATVALGIVLLVTDVFRGTSSRGKSQKRRHGRGNDGLLPAFLQSISGVVSIRNADFDSILTRLKCFF</sequence>
<dbReference type="EMBL" id="JAGRRH010000013">
    <property type="protein sequence ID" value="KAG7360695.1"/>
    <property type="molecule type" value="Genomic_DNA"/>
</dbReference>
<feature type="region of interest" description="Disordered" evidence="1">
    <location>
        <begin position="120"/>
        <end position="159"/>
    </location>
</feature>
<name>A0A9K3LE02_9STRA</name>
<dbReference type="PANTHER" id="PTHR10177">
    <property type="entry name" value="CYCLINS"/>
    <property type="match status" value="1"/>
</dbReference>